<sequence>MECLNSLPEVDKNLTFDEYCQRYGLEDVNEIEAMMRQEELVRSRDLNTNQNLSQNNELIEDFKNKETEDSLVQNQLPEDVTNKPTNMESIKTEEAQITLHNELQSVEPQSAFTNTVVKKRIEEAHDLVIKKSKTNHEEIPPNHGAGPLFVHFESEDHATVSICLDPNRAMTGKFKVNATTDILKHWNETQRAAVRDQIQDLQDQLTQLKDELL</sequence>
<organism evidence="1 2">
    <name type="scientific">Mucor saturninus</name>
    <dbReference type="NCBI Taxonomy" id="64648"/>
    <lineage>
        <taxon>Eukaryota</taxon>
        <taxon>Fungi</taxon>
        <taxon>Fungi incertae sedis</taxon>
        <taxon>Mucoromycota</taxon>
        <taxon>Mucoromycotina</taxon>
        <taxon>Mucoromycetes</taxon>
        <taxon>Mucorales</taxon>
        <taxon>Mucorineae</taxon>
        <taxon>Mucoraceae</taxon>
        <taxon>Mucor</taxon>
    </lineage>
</organism>
<comment type="caution">
    <text evidence="1">The sequence shown here is derived from an EMBL/GenBank/DDBJ whole genome shotgun (WGS) entry which is preliminary data.</text>
</comment>
<dbReference type="AlphaFoldDB" id="A0A8H7V0A3"/>
<dbReference type="Proteomes" id="UP000603453">
    <property type="component" value="Unassembled WGS sequence"/>
</dbReference>
<accession>A0A8H7V0A3</accession>
<evidence type="ECO:0000313" key="1">
    <source>
        <dbReference type="EMBL" id="KAG2198623.1"/>
    </source>
</evidence>
<gene>
    <name evidence="1" type="ORF">INT47_001070</name>
</gene>
<name>A0A8H7V0A3_9FUNG</name>
<keyword evidence="2" id="KW-1185">Reference proteome</keyword>
<evidence type="ECO:0000313" key="2">
    <source>
        <dbReference type="Proteomes" id="UP000603453"/>
    </source>
</evidence>
<protein>
    <submittedName>
        <fullName evidence="1">Uncharacterized protein</fullName>
    </submittedName>
</protein>
<dbReference type="EMBL" id="JAEPRD010000108">
    <property type="protein sequence ID" value="KAG2198623.1"/>
    <property type="molecule type" value="Genomic_DNA"/>
</dbReference>
<proteinExistence type="predicted"/>
<reference evidence="1" key="1">
    <citation type="submission" date="2020-12" db="EMBL/GenBank/DDBJ databases">
        <title>Metabolic potential, ecology and presence of endohyphal bacteria is reflected in genomic diversity of Mucoromycotina.</title>
        <authorList>
            <person name="Muszewska A."/>
            <person name="Okrasinska A."/>
            <person name="Steczkiewicz K."/>
            <person name="Drgas O."/>
            <person name="Orlowska M."/>
            <person name="Perlinska-Lenart U."/>
            <person name="Aleksandrzak-Piekarczyk T."/>
            <person name="Szatraj K."/>
            <person name="Zielenkiewicz U."/>
            <person name="Pilsyk S."/>
            <person name="Malc E."/>
            <person name="Mieczkowski P."/>
            <person name="Kruszewska J.S."/>
            <person name="Biernat P."/>
            <person name="Pawlowska J."/>
        </authorList>
    </citation>
    <scope>NUCLEOTIDE SEQUENCE</scope>
    <source>
        <strain evidence="1">WA0000017839</strain>
    </source>
</reference>